<gene>
    <name evidence="3" type="ORF">E4184_02405</name>
</gene>
<dbReference type="PANTHER" id="PTHR23019:SF0">
    <property type="entry name" value="NUCLEAR PORE MEMBRANE GLYCOPROTEIN 210"/>
    <property type="match status" value="1"/>
</dbReference>
<keyword evidence="1" id="KW-0732">Signal</keyword>
<feature type="domain" description="BIG2" evidence="2">
    <location>
        <begin position="658"/>
        <end position="739"/>
    </location>
</feature>
<evidence type="ECO:0000259" key="2">
    <source>
        <dbReference type="SMART" id="SM00635"/>
    </source>
</evidence>
<feature type="signal peptide" evidence="1">
    <location>
        <begin position="1"/>
        <end position="24"/>
    </location>
</feature>
<feature type="domain" description="BIG2" evidence="2">
    <location>
        <begin position="309"/>
        <end position="390"/>
    </location>
</feature>
<feature type="domain" description="BIG2" evidence="2">
    <location>
        <begin position="48"/>
        <end position="135"/>
    </location>
</feature>
<evidence type="ECO:0000256" key="1">
    <source>
        <dbReference type="SAM" id="SignalP"/>
    </source>
</evidence>
<evidence type="ECO:0000313" key="3">
    <source>
        <dbReference type="EMBL" id="QJT20436.1"/>
    </source>
</evidence>
<dbReference type="Proteomes" id="UP000501427">
    <property type="component" value="Chromosome"/>
</dbReference>
<proteinExistence type="predicted"/>
<evidence type="ECO:0000313" key="4">
    <source>
        <dbReference type="Proteomes" id="UP000501427"/>
    </source>
</evidence>
<dbReference type="Pfam" id="PF02368">
    <property type="entry name" value="Big_2"/>
    <property type="match status" value="8"/>
</dbReference>
<feature type="domain" description="BIG2" evidence="2">
    <location>
        <begin position="223"/>
        <end position="304"/>
    </location>
</feature>
<feature type="chain" id="PRO_5026911977" description="BIG2 domain-containing protein" evidence="1">
    <location>
        <begin position="25"/>
        <end position="1002"/>
    </location>
</feature>
<protein>
    <recommendedName>
        <fullName evidence="2">BIG2 domain-containing protein</fullName>
    </recommendedName>
</protein>
<feature type="domain" description="BIG2" evidence="2">
    <location>
        <begin position="830"/>
        <end position="910"/>
    </location>
</feature>
<dbReference type="AlphaFoldDB" id="A0A6M4YD09"/>
<feature type="domain" description="BIG2" evidence="2">
    <location>
        <begin position="137"/>
        <end position="218"/>
    </location>
</feature>
<feature type="domain" description="BIG2" evidence="2">
    <location>
        <begin position="571"/>
        <end position="656"/>
    </location>
</feature>
<dbReference type="InterPro" id="IPR045197">
    <property type="entry name" value="NUP210-like"/>
</dbReference>
<dbReference type="InterPro" id="IPR003343">
    <property type="entry name" value="Big_2"/>
</dbReference>
<feature type="domain" description="BIG2" evidence="2">
    <location>
        <begin position="482"/>
        <end position="565"/>
    </location>
</feature>
<dbReference type="EMBL" id="CP038441">
    <property type="protein sequence ID" value="QJT20436.1"/>
    <property type="molecule type" value="Genomic_DNA"/>
</dbReference>
<dbReference type="PANTHER" id="PTHR23019">
    <property type="entry name" value="NUCLEAR PORE MEMBRANE GLYCOPROTEIN GP210-RELATED"/>
    <property type="match status" value="1"/>
</dbReference>
<dbReference type="InterPro" id="IPR008964">
    <property type="entry name" value="Invasin/intimin_cell_adhesion"/>
</dbReference>
<dbReference type="Gene3D" id="2.60.40.1080">
    <property type="match status" value="10"/>
</dbReference>
<dbReference type="SUPFAM" id="SSF49373">
    <property type="entry name" value="Invasin/intimin cell-adhesion fragments"/>
    <property type="match status" value="9"/>
</dbReference>
<reference evidence="3 4" key="1">
    <citation type="submission" date="2019-03" db="EMBL/GenBank/DDBJ databases">
        <title>Novel transposon Tn6433 accelerates the dissemination of tet(E) in Aeromonas from aerobic biofilm under oxytetracycline stress.</title>
        <authorList>
            <person name="Shi Y."/>
            <person name="Tian Z."/>
            <person name="Zhang Y."/>
            <person name="Zhang H."/>
            <person name="Yang M."/>
        </authorList>
    </citation>
    <scope>NUCLEOTIDE SEQUENCE [LARGE SCALE GENOMIC DNA]</scope>
    <source>
        <strain evidence="3 4">T0.1-19</strain>
    </source>
</reference>
<dbReference type="SMART" id="SM00635">
    <property type="entry name" value="BID_2"/>
    <property type="match status" value="10"/>
</dbReference>
<sequence length="1002" mass="99968">MSKPMNVFLSLLFTLFLFSCGGGGGGGEDNPTNPAPVTKSLTRIDISADTAGNKARAEANPSTPLGISTQYLAIATYSDNSTADITDVASWISADSSIATIDEKGLVRTLKVSSIGISANYQGVTSNISTLTITDAIATKVSIIPPTTKLAKGLTLQLQAIATLSDDTTKDVSTQANWQSSNPTVLSVDDQGKATAIAAGDATVTATVQGITGQTTVSAVDLTVSQLQIIPATVQLAIGTTTRLTAIATFADQSTQDVSSQVGWLSSNTAVATVDSTGLVTGVAAGSTILSASLLGVTTSTSIQVNNTSVSALQVIPAVTTIALGTKSQLQAIATFADGSTQDVSSQVQWSSNDPFIAGVDSLGLVTGSGIGQATVTATLGAISRSATLTVTNAIATALQVIPPTASLPKGAKLQFQAIATFSDNSSQDVTNQVNWNSSDISVATIDLNGEATAFSEGGADISANFLGVTSNTVLLVVTNATVSSIQVVLNGGSGNLAKGSSVQFNAQAVLSDGSTLDVSSQAAWFSSDQTKVTINAQGLATGIAVGTSTISASLNGVTSAGTVLTVTNATVTQIQITPPSLTLAKGTKGKLTAIATYSDNSTQDVSSQVVWNSSNIGVATINLSGEVSAVSNGSATLTGRVGAVTSNGVSLSVTNASVNQIDLSATASTLAAGTKAQLTAVASYSDGSSQNITPLVSWSSSDSDVATVSTSGEVTAVSPGTAVITGSFGGQISTLTVTVTAATVSAIQISTPLTSLALGTNGQLKALATYSDDTLVDVTGQISWSSSAPALVSVDANGQIKALAVGSAVISGSLGGTSATINIAATAATLTGLTIDPIPNLASGNQAQLKATASFSNLTSQDVSALVNWQSDNTGVVTVSGTGLAHGVAAGTANITASFLTGTDSKPITITAATLGSMTASCTTQVQLGLLGLPIANIVTRKAVATFSDASTLDVSNSVTWSKNGIVIGVTLNNTDILLLTQSVTYQATLNGVTSNTITCP</sequence>
<dbReference type="PROSITE" id="PS51257">
    <property type="entry name" value="PROKAR_LIPOPROTEIN"/>
    <property type="match status" value="1"/>
</dbReference>
<name>A0A6M4YD09_AERME</name>
<organism evidence="3 4">
    <name type="scientific">Aeromonas media</name>
    <dbReference type="NCBI Taxonomy" id="651"/>
    <lineage>
        <taxon>Bacteria</taxon>
        <taxon>Pseudomonadati</taxon>
        <taxon>Pseudomonadota</taxon>
        <taxon>Gammaproteobacteria</taxon>
        <taxon>Aeromonadales</taxon>
        <taxon>Aeromonadaceae</taxon>
        <taxon>Aeromonas</taxon>
    </lineage>
</organism>
<accession>A0A6M4YD09</accession>
<feature type="domain" description="BIG2" evidence="2">
    <location>
        <begin position="744"/>
        <end position="825"/>
    </location>
</feature>
<feature type="domain" description="BIG2" evidence="2">
    <location>
        <begin position="395"/>
        <end position="476"/>
    </location>
</feature>